<feature type="domain" description="Ribosomal RNA small subunit methyltransferase E methyltransferase" evidence="13">
    <location>
        <begin position="69"/>
        <end position="226"/>
    </location>
</feature>
<dbReference type="OrthoDB" id="9815641at2"/>
<evidence type="ECO:0000256" key="6">
    <source>
        <dbReference type="ARBA" id="ARBA00022552"/>
    </source>
</evidence>
<evidence type="ECO:0000256" key="9">
    <source>
        <dbReference type="ARBA" id="ARBA00022691"/>
    </source>
</evidence>
<name>A0A1U7J5Y2_9CYAN</name>
<dbReference type="CDD" id="cd18084">
    <property type="entry name" value="RsmE-like"/>
    <property type="match status" value="1"/>
</dbReference>
<dbReference type="EC" id="2.1.1.193" evidence="3 12"/>
<feature type="domain" description="Ribosomal RNA small subunit methyltransferase E PUA-like" evidence="14">
    <location>
        <begin position="17"/>
        <end position="50"/>
    </location>
</feature>
<reference evidence="15 16" key="1">
    <citation type="submission" date="2016-11" db="EMBL/GenBank/DDBJ databases">
        <title>Draft Genome Sequences of Nine Cyanobacterial Strains from Diverse Habitats.</title>
        <authorList>
            <person name="Zhu T."/>
            <person name="Hou S."/>
            <person name="Lu X."/>
            <person name="Hess W.R."/>
        </authorList>
    </citation>
    <scope>NUCLEOTIDE SEQUENCE [LARGE SCALE GENOMIC DNA]</scope>
    <source>
        <strain evidence="15 16">NIES-30</strain>
    </source>
</reference>
<sequence>MVEPDQVVADQLCLSSSQQHYLYRVLRLGAGQQFVALDGQGQQWIATLTAQSDVAAIAPLPLPSSATQAPITLAIALPKGSGFDDVVRQTTELGVSTLQPVISDRTLHQPNPKKLDRWQRIAAEATEQSERLLLPHILPPMPWRDYLKQVSEGNRWICVARGDAPHLLAAAQASDLARPTVIATGPEGGWTEAEVEGAIAMGFQPVSLGPHILRAVTAPLAALTLVTAARTLGEFKDI</sequence>
<keyword evidence="8 12" id="KW-0808">Transferase</keyword>
<comment type="function">
    <text evidence="10 12">Specifically methylates the N3 position of the uracil ring of uridine 1498 (m3U1498) in 16S rRNA. Acts on the fully assembled 30S ribosomal subunit.</text>
</comment>
<dbReference type="Proteomes" id="UP000185557">
    <property type="component" value="Unassembled WGS sequence"/>
</dbReference>
<dbReference type="SUPFAM" id="SSF75217">
    <property type="entry name" value="alpha/beta knot"/>
    <property type="match status" value="1"/>
</dbReference>
<dbReference type="PANTHER" id="PTHR30027:SF3">
    <property type="entry name" value="16S RRNA (URACIL(1498)-N(3))-METHYLTRANSFERASE"/>
    <property type="match status" value="1"/>
</dbReference>
<dbReference type="SUPFAM" id="SSF88697">
    <property type="entry name" value="PUA domain-like"/>
    <property type="match status" value="1"/>
</dbReference>
<evidence type="ECO:0000256" key="1">
    <source>
        <dbReference type="ARBA" id="ARBA00004496"/>
    </source>
</evidence>
<keyword evidence="7 12" id="KW-0489">Methyltransferase</keyword>
<proteinExistence type="inferred from homology"/>
<evidence type="ECO:0000313" key="16">
    <source>
        <dbReference type="Proteomes" id="UP000185557"/>
    </source>
</evidence>
<dbReference type="InterPro" id="IPR029026">
    <property type="entry name" value="tRNA_m1G_MTases_N"/>
</dbReference>
<dbReference type="NCBIfam" id="TIGR00046">
    <property type="entry name" value="RsmE family RNA methyltransferase"/>
    <property type="match status" value="1"/>
</dbReference>
<dbReference type="PANTHER" id="PTHR30027">
    <property type="entry name" value="RIBOSOMAL RNA SMALL SUBUNIT METHYLTRANSFERASE E"/>
    <property type="match status" value="1"/>
</dbReference>
<comment type="subcellular location">
    <subcellularLocation>
        <location evidence="1 12">Cytoplasm</location>
    </subcellularLocation>
</comment>
<dbReference type="Gene3D" id="3.40.1280.10">
    <property type="match status" value="1"/>
</dbReference>
<keyword evidence="6 12" id="KW-0698">rRNA processing</keyword>
<evidence type="ECO:0000256" key="7">
    <source>
        <dbReference type="ARBA" id="ARBA00022603"/>
    </source>
</evidence>
<evidence type="ECO:0000256" key="3">
    <source>
        <dbReference type="ARBA" id="ARBA00012328"/>
    </source>
</evidence>
<evidence type="ECO:0000256" key="8">
    <source>
        <dbReference type="ARBA" id="ARBA00022679"/>
    </source>
</evidence>
<evidence type="ECO:0000256" key="11">
    <source>
        <dbReference type="ARBA" id="ARBA00047944"/>
    </source>
</evidence>
<comment type="similarity">
    <text evidence="2 12">Belongs to the RNA methyltransferase RsmE family.</text>
</comment>
<comment type="catalytic activity">
    <reaction evidence="11 12">
        <text>uridine(1498) in 16S rRNA + S-adenosyl-L-methionine = N(3)-methyluridine(1498) in 16S rRNA + S-adenosyl-L-homocysteine + H(+)</text>
        <dbReference type="Rhea" id="RHEA:42920"/>
        <dbReference type="Rhea" id="RHEA-COMP:10283"/>
        <dbReference type="Rhea" id="RHEA-COMP:10284"/>
        <dbReference type="ChEBI" id="CHEBI:15378"/>
        <dbReference type="ChEBI" id="CHEBI:57856"/>
        <dbReference type="ChEBI" id="CHEBI:59789"/>
        <dbReference type="ChEBI" id="CHEBI:65315"/>
        <dbReference type="ChEBI" id="CHEBI:74502"/>
        <dbReference type="EC" id="2.1.1.193"/>
    </reaction>
</comment>
<dbReference type="STRING" id="549789.NIES30_11475"/>
<dbReference type="NCBIfam" id="NF008697">
    <property type="entry name" value="PRK11713.4-1"/>
    <property type="match status" value="1"/>
</dbReference>
<dbReference type="InterPro" id="IPR006700">
    <property type="entry name" value="RsmE"/>
</dbReference>
<dbReference type="AlphaFoldDB" id="A0A1U7J5Y2"/>
<protein>
    <recommendedName>
        <fullName evidence="4 12">Ribosomal RNA small subunit methyltransferase E</fullName>
        <ecNumber evidence="3 12">2.1.1.193</ecNumber>
    </recommendedName>
</protein>
<dbReference type="Pfam" id="PF20260">
    <property type="entry name" value="PUA_4"/>
    <property type="match status" value="1"/>
</dbReference>
<dbReference type="Pfam" id="PF04452">
    <property type="entry name" value="Methyltrans_RNA"/>
    <property type="match status" value="1"/>
</dbReference>
<dbReference type="InterPro" id="IPR046886">
    <property type="entry name" value="RsmE_MTase_dom"/>
</dbReference>
<comment type="caution">
    <text evidence="15">The sequence shown here is derived from an EMBL/GenBank/DDBJ whole genome shotgun (WGS) entry which is preliminary data.</text>
</comment>
<dbReference type="InterPro" id="IPR029028">
    <property type="entry name" value="Alpha/beta_knot_MTases"/>
</dbReference>
<evidence type="ECO:0000256" key="2">
    <source>
        <dbReference type="ARBA" id="ARBA00005528"/>
    </source>
</evidence>
<evidence type="ECO:0000256" key="10">
    <source>
        <dbReference type="ARBA" id="ARBA00025699"/>
    </source>
</evidence>
<dbReference type="InterPro" id="IPR046887">
    <property type="entry name" value="RsmE_PUA-like"/>
</dbReference>
<dbReference type="PIRSF" id="PIRSF015601">
    <property type="entry name" value="MTase_slr0722"/>
    <property type="match status" value="1"/>
</dbReference>
<keyword evidence="16" id="KW-1185">Reference proteome</keyword>
<dbReference type="InterPro" id="IPR015947">
    <property type="entry name" value="PUA-like_sf"/>
</dbReference>
<evidence type="ECO:0000259" key="13">
    <source>
        <dbReference type="Pfam" id="PF04452"/>
    </source>
</evidence>
<evidence type="ECO:0000256" key="12">
    <source>
        <dbReference type="PIRNR" id="PIRNR015601"/>
    </source>
</evidence>
<dbReference type="GO" id="GO:0070475">
    <property type="term" value="P:rRNA base methylation"/>
    <property type="evidence" value="ECO:0007669"/>
    <property type="project" value="TreeGrafter"/>
</dbReference>
<organism evidence="15 16">
    <name type="scientific">Phormidium tenue NIES-30</name>
    <dbReference type="NCBI Taxonomy" id="549789"/>
    <lineage>
        <taxon>Bacteria</taxon>
        <taxon>Bacillati</taxon>
        <taxon>Cyanobacteriota</taxon>
        <taxon>Cyanophyceae</taxon>
        <taxon>Oscillatoriophycideae</taxon>
        <taxon>Oscillatoriales</taxon>
        <taxon>Oscillatoriaceae</taxon>
        <taxon>Phormidium</taxon>
    </lineage>
</organism>
<dbReference type="EMBL" id="MRCG01000007">
    <property type="protein sequence ID" value="OKH48112.1"/>
    <property type="molecule type" value="Genomic_DNA"/>
</dbReference>
<keyword evidence="9 12" id="KW-0949">S-adenosyl-L-methionine</keyword>
<evidence type="ECO:0000313" key="15">
    <source>
        <dbReference type="EMBL" id="OKH48112.1"/>
    </source>
</evidence>
<evidence type="ECO:0000259" key="14">
    <source>
        <dbReference type="Pfam" id="PF20260"/>
    </source>
</evidence>
<keyword evidence="5 12" id="KW-0963">Cytoplasm</keyword>
<evidence type="ECO:0000256" key="4">
    <source>
        <dbReference type="ARBA" id="ARBA00013673"/>
    </source>
</evidence>
<gene>
    <name evidence="15" type="ORF">NIES30_11475</name>
</gene>
<accession>A0A1U7J5Y2</accession>
<dbReference type="GO" id="GO:0070042">
    <property type="term" value="F:rRNA (uridine-N3-)-methyltransferase activity"/>
    <property type="evidence" value="ECO:0007669"/>
    <property type="project" value="TreeGrafter"/>
</dbReference>
<evidence type="ECO:0000256" key="5">
    <source>
        <dbReference type="ARBA" id="ARBA00022490"/>
    </source>
</evidence>
<dbReference type="GO" id="GO:0005737">
    <property type="term" value="C:cytoplasm"/>
    <property type="evidence" value="ECO:0007669"/>
    <property type="project" value="UniProtKB-SubCell"/>
</dbReference>